<keyword evidence="1" id="KW-0328">Glycosyltransferase</keyword>
<evidence type="ECO:0000256" key="1">
    <source>
        <dbReference type="ARBA" id="ARBA00022676"/>
    </source>
</evidence>
<sequence length="265" mass="29823">NVAGMALRGRVAVGLWYVHSSMTRRLGNAVKRSQVVFTCAEKGSIPVSTDKLVVTGHGIDTEKFRPTRRERTGSEYRIVSVGRVKPFKRYDVLMPGLAVLNRRLGTGKLRYDIYGPKGEYAAESYADESYVNGLLRTTADEGLSEVLTLRDPVPYARVHEIYQTADVVANMTPHIYDKAALEACACGVPLFTTNEFFRDLFGRYADLLIADGSDPEEIAARLERLLKMDPKEREEIGRFLRDQVVRDHSLDGLMKKIVRTFESMI</sequence>
<dbReference type="Pfam" id="PF13524">
    <property type="entry name" value="Glyco_trans_1_2"/>
    <property type="match status" value="1"/>
</dbReference>
<dbReference type="SUPFAM" id="SSF53756">
    <property type="entry name" value="UDP-Glycosyltransferase/glycogen phosphorylase"/>
    <property type="match status" value="1"/>
</dbReference>
<reference evidence="4" key="1">
    <citation type="journal article" date="2014" name="Front. Microbiol.">
        <title>High frequency of phylogenetically diverse reductive dehalogenase-homologous genes in deep subseafloor sedimentary metagenomes.</title>
        <authorList>
            <person name="Kawai M."/>
            <person name="Futagami T."/>
            <person name="Toyoda A."/>
            <person name="Takaki Y."/>
            <person name="Nishi S."/>
            <person name="Hori S."/>
            <person name="Arai W."/>
            <person name="Tsubouchi T."/>
            <person name="Morono Y."/>
            <person name="Uchiyama I."/>
            <person name="Ito T."/>
            <person name="Fujiyama A."/>
            <person name="Inagaki F."/>
            <person name="Takami H."/>
        </authorList>
    </citation>
    <scope>NUCLEOTIDE SEQUENCE</scope>
    <source>
        <strain evidence="4">Expedition CK06-06</strain>
    </source>
</reference>
<dbReference type="PANTHER" id="PTHR12526:SF510">
    <property type="entry name" value="D-INOSITOL 3-PHOSPHATE GLYCOSYLTRANSFERASE"/>
    <property type="match status" value="1"/>
</dbReference>
<feature type="non-terminal residue" evidence="4">
    <location>
        <position position="1"/>
    </location>
</feature>
<feature type="domain" description="Spore protein YkvP/CgeB glycosyl transferase-like" evidence="3">
    <location>
        <begin position="109"/>
        <end position="257"/>
    </location>
</feature>
<evidence type="ECO:0000256" key="2">
    <source>
        <dbReference type="ARBA" id="ARBA00022679"/>
    </source>
</evidence>
<gene>
    <name evidence="4" type="ORF">S01H1_25203</name>
</gene>
<dbReference type="EMBL" id="BARS01015196">
    <property type="protein sequence ID" value="GAF87891.1"/>
    <property type="molecule type" value="Genomic_DNA"/>
</dbReference>
<dbReference type="PANTHER" id="PTHR12526">
    <property type="entry name" value="GLYCOSYLTRANSFERASE"/>
    <property type="match status" value="1"/>
</dbReference>
<comment type="caution">
    <text evidence="4">The sequence shown here is derived from an EMBL/GenBank/DDBJ whole genome shotgun (WGS) entry which is preliminary data.</text>
</comment>
<dbReference type="AlphaFoldDB" id="X0TKU7"/>
<evidence type="ECO:0000259" key="3">
    <source>
        <dbReference type="Pfam" id="PF13524"/>
    </source>
</evidence>
<name>X0TKU7_9ZZZZ</name>
<dbReference type="InterPro" id="IPR055259">
    <property type="entry name" value="YkvP/CgeB_Glyco_trans-like"/>
</dbReference>
<protein>
    <recommendedName>
        <fullName evidence="3">Spore protein YkvP/CgeB glycosyl transferase-like domain-containing protein</fullName>
    </recommendedName>
</protein>
<dbReference type="Gene3D" id="3.40.50.2000">
    <property type="entry name" value="Glycogen Phosphorylase B"/>
    <property type="match status" value="1"/>
</dbReference>
<dbReference type="GO" id="GO:0016757">
    <property type="term" value="F:glycosyltransferase activity"/>
    <property type="evidence" value="ECO:0007669"/>
    <property type="project" value="UniProtKB-KW"/>
</dbReference>
<organism evidence="4">
    <name type="scientific">marine sediment metagenome</name>
    <dbReference type="NCBI Taxonomy" id="412755"/>
    <lineage>
        <taxon>unclassified sequences</taxon>
        <taxon>metagenomes</taxon>
        <taxon>ecological metagenomes</taxon>
    </lineage>
</organism>
<keyword evidence="2" id="KW-0808">Transferase</keyword>
<accession>X0TKU7</accession>
<dbReference type="CDD" id="cd03801">
    <property type="entry name" value="GT4_PimA-like"/>
    <property type="match status" value="1"/>
</dbReference>
<evidence type="ECO:0000313" key="4">
    <source>
        <dbReference type="EMBL" id="GAF87891.1"/>
    </source>
</evidence>
<proteinExistence type="predicted"/>